<sequence length="66" mass="7621">MIKTRFGQRIRLRHEMPGPKDSGTKRTSLHRTKNCRVGFNINGGGEDAIIQRITCRQNLIRKNKIC</sequence>
<gene>
    <name evidence="1" type="ORF">RchiOBHm_Chr7g0183951</name>
</gene>
<dbReference type="AlphaFoldDB" id="A0A2P6P394"/>
<proteinExistence type="predicted"/>
<accession>A0A2P6P394</accession>
<keyword evidence="2" id="KW-1185">Reference proteome</keyword>
<dbReference type="Proteomes" id="UP000238479">
    <property type="component" value="Chromosome 7"/>
</dbReference>
<dbReference type="Gramene" id="PRQ16413">
    <property type="protein sequence ID" value="PRQ16413"/>
    <property type="gene ID" value="RchiOBHm_Chr7g0183951"/>
</dbReference>
<protein>
    <submittedName>
        <fullName evidence="1">Uncharacterized protein</fullName>
    </submittedName>
</protein>
<reference evidence="1 2" key="1">
    <citation type="journal article" date="2018" name="Nat. Genet.">
        <title>The Rosa genome provides new insights in the design of modern roses.</title>
        <authorList>
            <person name="Bendahmane M."/>
        </authorList>
    </citation>
    <scope>NUCLEOTIDE SEQUENCE [LARGE SCALE GENOMIC DNA]</scope>
    <source>
        <strain evidence="2">cv. Old Blush</strain>
    </source>
</reference>
<comment type="caution">
    <text evidence="1">The sequence shown here is derived from an EMBL/GenBank/DDBJ whole genome shotgun (WGS) entry which is preliminary data.</text>
</comment>
<name>A0A2P6P394_ROSCH</name>
<evidence type="ECO:0000313" key="2">
    <source>
        <dbReference type="Proteomes" id="UP000238479"/>
    </source>
</evidence>
<dbReference type="EMBL" id="PDCK01000045">
    <property type="protein sequence ID" value="PRQ16413.1"/>
    <property type="molecule type" value="Genomic_DNA"/>
</dbReference>
<organism evidence="1 2">
    <name type="scientific">Rosa chinensis</name>
    <name type="common">China rose</name>
    <dbReference type="NCBI Taxonomy" id="74649"/>
    <lineage>
        <taxon>Eukaryota</taxon>
        <taxon>Viridiplantae</taxon>
        <taxon>Streptophyta</taxon>
        <taxon>Embryophyta</taxon>
        <taxon>Tracheophyta</taxon>
        <taxon>Spermatophyta</taxon>
        <taxon>Magnoliopsida</taxon>
        <taxon>eudicotyledons</taxon>
        <taxon>Gunneridae</taxon>
        <taxon>Pentapetalae</taxon>
        <taxon>rosids</taxon>
        <taxon>fabids</taxon>
        <taxon>Rosales</taxon>
        <taxon>Rosaceae</taxon>
        <taxon>Rosoideae</taxon>
        <taxon>Rosoideae incertae sedis</taxon>
        <taxon>Rosa</taxon>
    </lineage>
</organism>
<evidence type="ECO:0000313" key="1">
    <source>
        <dbReference type="EMBL" id="PRQ16413.1"/>
    </source>
</evidence>